<dbReference type="Pfam" id="PF00550">
    <property type="entry name" value="PP-binding"/>
    <property type="match status" value="1"/>
</dbReference>
<dbReference type="Pfam" id="PF07993">
    <property type="entry name" value="NAD_binding_4"/>
    <property type="match status" value="1"/>
</dbReference>
<dbReference type="Gene3D" id="1.10.1200.10">
    <property type="entry name" value="ACP-like"/>
    <property type="match status" value="1"/>
</dbReference>
<evidence type="ECO:0000256" key="2">
    <source>
        <dbReference type="ARBA" id="ARBA00022553"/>
    </source>
</evidence>
<dbReference type="Proteomes" id="UP000799324">
    <property type="component" value="Unassembled WGS sequence"/>
</dbReference>
<dbReference type="PANTHER" id="PTHR43439">
    <property type="entry name" value="PHENYLACETATE-COENZYME A LIGASE"/>
    <property type="match status" value="1"/>
</dbReference>
<keyword evidence="6" id="KW-1185">Reference proteome</keyword>
<gene>
    <name evidence="5" type="ORF">K491DRAFT_782768</name>
</gene>
<evidence type="ECO:0000259" key="4">
    <source>
        <dbReference type="PROSITE" id="PS50075"/>
    </source>
</evidence>
<dbReference type="OrthoDB" id="429813at2759"/>
<dbReference type="PROSITE" id="PS50075">
    <property type="entry name" value="CARRIER"/>
    <property type="match status" value="1"/>
</dbReference>
<dbReference type="SUPFAM" id="SSF51735">
    <property type="entry name" value="NAD(P)-binding Rossmann-fold domains"/>
    <property type="match status" value="1"/>
</dbReference>
<keyword evidence="1" id="KW-0596">Phosphopantetheine</keyword>
<dbReference type="InterPro" id="IPR036291">
    <property type="entry name" value="NAD(P)-bd_dom_sf"/>
</dbReference>
<evidence type="ECO:0000256" key="1">
    <source>
        <dbReference type="ARBA" id="ARBA00022450"/>
    </source>
</evidence>
<sequence length="1101" mass="121200">MHNNYFTCTLGQATGTKAADKPYRTIGEFLDFQGHHNANLPAVGFPVPNRHGSNWGAEILTFRDIDRGLRVVAEKLIESCGPAIQGPRTVALLADSSADFLFVWLALIRLGCSVLLIAPQCQASAIAHLCKSCSASLLFHDDAHAGRAVEASSLMNKDASVFNAIPIPLEKEKDVFEIIQESPTSELDHPDLEETAVAYLNHTSGTSSGLPKPIPQSHRAAIGVLPSLPFTPSSATFTTTPLYHGGIADLFRAWTSNALIWLFPGKAVPITCRNICHCLEVANESFAKGRSPAIKYFSSVPYVLQMMEADETGLTYLKDMAIVGVGGAALPAEVGNRLVSKGVHLISRFGSAECGFILSSYRDFETDGEWQYLRDSNPQKLIAFDAREGGLAELVIKPGWPHMAKTNRPDGSFATADLFAPHPNIENAWLYHSRADSQLTLITGKKFDPAPLEDSMATSTLLDDVLIFGENQPFPGALLLRSKKAKDLSDDDLLQEIRPIVEKLNADSQSHAQIPVNMLVPLSHQAKPLEKSSKGTIIRRAAEARFRSDIERAYKRLESNNDAFIEDKDLPAHLIELIKTIKLTDEPLDQDTELFSYGMDSIACMQLRYRLQQLISNSDRELPLSIVEDCGSVKRLTEYLIHSRHGATDFQAEDEEQLMLNLVEQYSDFNSTPSKPAVAQNEASHPSQKSETVLLTGATGALGAHLLHLLRASPHITHIYCLVRGSDSHAARSRVDKALSQKGLPSLSTSNPLNEKITTLPASLSAPDLSLSSQQYNDLASQISVIIHVAWTVNFRLKLRSFEKDNIAGVHHLLRLALSSTRARAPRFLYCSSTAAVINSHSSSSSSTISETISQSPTTSSPLGYSRSKWVAEQICANAARDSRLEGRVAVLRVGQLSGDTQRGVWNEMEAWPMMLSTAGLIGCLPDLRGEVVDWLAVDVAAGAFLQAAVGREGEEKMQGEGEGEEEEVGKHGGCRVYHVLNEHRTPSWGQMLEWLQKKEKLDQKEGLQIVRPEEWVEKLEACRDSEHPALKLLGMWKEAYGDVKPSDGEEKDRKGYVQEKARPRFEMQETKGALPIMQGVKPVDEEYMGKIWEWVKENVG</sequence>
<dbReference type="InterPro" id="IPR036736">
    <property type="entry name" value="ACP-like_sf"/>
</dbReference>
<feature type="region of interest" description="Disordered" evidence="3">
    <location>
        <begin position="842"/>
        <end position="862"/>
    </location>
</feature>
<dbReference type="InterPro" id="IPR020806">
    <property type="entry name" value="PKS_PP-bd"/>
</dbReference>
<dbReference type="SUPFAM" id="SSF56801">
    <property type="entry name" value="Acetyl-CoA synthetase-like"/>
    <property type="match status" value="1"/>
</dbReference>
<dbReference type="AlphaFoldDB" id="A0A6A6SQZ5"/>
<dbReference type="Pfam" id="PF23562">
    <property type="entry name" value="AMP-binding_C_3"/>
    <property type="match status" value="1"/>
</dbReference>
<protein>
    <submittedName>
        <fullName evidence="5">Acetyl-CoA synthetase-like protein</fullName>
    </submittedName>
</protein>
<dbReference type="Gene3D" id="3.40.50.720">
    <property type="entry name" value="NAD(P)-binding Rossmann-like Domain"/>
    <property type="match status" value="1"/>
</dbReference>
<dbReference type="GO" id="GO:0031177">
    <property type="term" value="F:phosphopantetheine binding"/>
    <property type="evidence" value="ECO:0007669"/>
    <property type="project" value="InterPro"/>
</dbReference>
<feature type="domain" description="Carrier" evidence="4">
    <location>
        <begin position="565"/>
        <end position="644"/>
    </location>
</feature>
<feature type="compositionally biased region" description="Low complexity" evidence="3">
    <location>
        <begin position="842"/>
        <end position="861"/>
    </location>
</feature>
<dbReference type="InterPro" id="IPR009081">
    <property type="entry name" value="PP-bd_ACP"/>
</dbReference>
<dbReference type="PANTHER" id="PTHR43439:SF2">
    <property type="entry name" value="ENZYME, PUTATIVE (JCVI)-RELATED"/>
    <property type="match status" value="1"/>
</dbReference>
<dbReference type="SMART" id="SM00823">
    <property type="entry name" value="PKS_PP"/>
    <property type="match status" value="1"/>
</dbReference>
<proteinExistence type="predicted"/>
<evidence type="ECO:0000256" key="3">
    <source>
        <dbReference type="SAM" id="MobiDB-lite"/>
    </source>
</evidence>
<dbReference type="SUPFAM" id="SSF47336">
    <property type="entry name" value="ACP-like"/>
    <property type="match status" value="1"/>
</dbReference>
<dbReference type="InterPro" id="IPR013120">
    <property type="entry name" value="FAR_NAD-bd"/>
</dbReference>
<organism evidence="5 6">
    <name type="scientific">Lophiostoma macrostomum CBS 122681</name>
    <dbReference type="NCBI Taxonomy" id="1314788"/>
    <lineage>
        <taxon>Eukaryota</taxon>
        <taxon>Fungi</taxon>
        <taxon>Dikarya</taxon>
        <taxon>Ascomycota</taxon>
        <taxon>Pezizomycotina</taxon>
        <taxon>Dothideomycetes</taxon>
        <taxon>Pleosporomycetidae</taxon>
        <taxon>Pleosporales</taxon>
        <taxon>Lophiostomataceae</taxon>
        <taxon>Lophiostoma</taxon>
    </lineage>
</organism>
<accession>A0A6A6SQZ5</accession>
<reference evidence="5" key="1">
    <citation type="journal article" date="2020" name="Stud. Mycol.">
        <title>101 Dothideomycetes genomes: a test case for predicting lifestyles and emergence of pathogens.</title>
        <authorList>
            <person name="Haridas S."/>
            <person name="Albert R."/>
            <person name="Binder M."/>
            <person name="Bloem J."/>
            <person name="Labutti K."/>
            <person name="Salamov A."/>
            <person name="Andreopoulos B."/>
            <person name="Baker S."/>
            <person name="Barry K."/>
            <person name="Bills G."/>
            <person name="Bluhm B."/>
            <person name="Cannon C."/>
            <person name="Castanera R."/>
            <person name="Culley D."/>
            <person name="Daum C."/>
            <person name="Ezra D."/>
            <person name="Gonzalez J."/>
            <person name="Henrissat B."/>
            <person name="Kuo A."/>
            <person name="Liang C."/>
            <person name="Lipzen A."/>
            <person name="Lutzoni F."/>
            <person name="Magnuson J."/>
            <person name="Mondo S."/>
            <person name="Nolan M."/>
            <person name="Ohm R."/>
            <person name="Pangilinan J."/>
            <person name="Park H.-J."/>
            <person name="Ramirez L."/>
            <person name="Alfaro M."/>
            <person name="Sun H."/>
            <person name="Tritt A."/>
            <person name="Yoshinaga Y."/>
            <person name="Zwiers L.-H."/>
            <person name="Turgeon B."/>
            <person name="Goodwin S."/>
            <person name="Spatafora J."/>
            <person name="Crous P."/>
            <person name="Grigoriev I."/>
        </authorList>
    </citation>
    <scope>NUCLEOTIDE SEQUENCE</scope>
    <source>
        <strain evidence="5">CBS 122681</strain>
    </source>
</reference>
<evidence type="ECO:0000313" key="6">
    <source>
        <dbReference type="Proteomes" id="UP000799324"/>
    </source>
</evidence>
<evidence type="ECO:0000313" key="5">
    <source>
        <dbReference type="EMBL" id="KAF2650246.1"/>
    </source>
</evidence>
<dbReference type="Gene3D" id="3.40.50.12780">
    <property type="entry name" value="N-terminal domain of ligase-like"/>
    <property type="match status" value="1"/>
</dbReference>
<dbReference type="InterPro" id="IPR042099">
    <property type="entry name" value="ANL_N_sf"/>
</dbReference>
<dbReference type="Pfam" id="PF00501">
    <property type="entry name" value="AMP-binding"/>
    <property type="match status" value="1"/>
</dbReference>
<dbReference type="InterPro" id="IPR051414">
    <property type="entry name" value="Adenylate-forming_Reductase"/>
</dbReference>
<dbReference type="EMBL" id="MU004462">
    <property type="protein sequence ID" value="KAF2650246.1"/>
    <property type="molecule type" value="Genomic_DNA"/>
</dbReference>
<name>A0A6A6SQZ5_9PLEO</name>
<dbReference type="InterPro" id="IPR000873">
    <property type="entry name" value="AMP-dep_synth/lig_dom"/>
</dbReference>
<keyword evidence="2" id="KW-0597">Phosphoprotein</keyword>